<organism evidence="1 2">
    <name type="scientific">Tumebacillus amylolyticus</name>
    <dbReference type="NCBI Taxonomy" id="2801339"/>
    <lineage>
        <taxon>Bacteria</taxon>
        <taxon>Bacillati</taxon>
        <taxon>Bacillota</taxon>
        <taxon>Bacilli</taxon>
        <taxon>Bacillales</taxon>
        <taxon>Alicyclobacillaceae</taxon>
        <taxon>Tumebacillus</taxon>
    </lineage>
</organism>
<keyword evidence="2" id="KW-1185">Reference proteome</keyword>
<evidence type="ECO:0000313" key="1">
    <source>
        <dbReference type="EMBL" id="MBL0387929.1"/>
    </source>
</evidence>
<proteinExistence type="predicted"/>
<dbReference type="Gene3D" id="3.10.450.40">
    <property type="match status" value="1"/>
</dbReference>
<comment type="caution">
    <text evidence="1">The sequence shown here is derived from an EMBL/GenBank/DDBJ whole genome shotgun (WGS) entry which is preliminary data.</text>
</comment>
<sequence length="127" mass="13516">MADPLFDLQSEANGDLAVTTQGDFGLATGEDSLNADLKRRFGTPVGALFYDLNYGNPMLARLSQPTSQGFEAACAQDARACVMADPRVVDASASVTVDRESRSVFCRVEYRDSSGGSGSLEEVKVLV</sequence>
<accession>A0ABS1JCG4</accession>
<name>A0ABS1JCG4_9BACL</name>
<gene>
    <name evidence="1" type="ORF">JJB07_14910</name>
</gene>
<reference evidence="1 2" key="1">
    <citation type="submission" date="2021-01" db="EMBL/GenBank/DDBJ databases">
        <title>Tumebacillus sp. strain ITR2 16S ribosomal RNA gene Genome sequencing and assembly.</title>
        <authorList>
            <person name="Kang M."/>
        </authorList>
    </citation>
    <scope>NUCLEOTIDE SEQUENCE [LARGE SCALE GENOMIC DNA]</scope>
    <source>
        <strain evidence="1 2">ITR2</strain>
    </source>
</reference>
<dbReference type="EMBL" id="JAEQNB010000004">
    <property type="protein sequence ID" value="MBL0387929.1"/>
    <property type="molecule type" value="Genomic_DNA"/>
</dbReference>
<dbReference type="SUPFAM" id="SSF160719">
    <property type="entry name" value="gpW/gp25-like"/>
    <property type="match status" value="1"/>
</dbReference>
<protein>
    <submittedName>
        <fullName evidence="1">Uncharacterized protein</fullName>
    </submittedName>
</protein>
<dbReference type="Proteomes" id="UP000602284">
    <property type="component" value="Unassembled WGS sequence"/>
</dbReference>
<dbReference type="Pfam" id="PF10934">
    <property type="entry name" value="Sheath_initiator"/>
    <property type="match status" value="1"/>
</dbReference>
<dbReference type="RefSeq" id="WP_201636394.1">
    <property type="nucleotide sequence ID" value="NZ_JAEQNB010000004.1"/>
</dbReference>
<evidence type="ECO:0000313" key="2">
    <source>
        <dbReference type="Proteomes" id="UP000602284"/>
    </source>
</evidence>
<dbReference type="InterPro" id="IPR020288">
    <property type="entry name" value="Sheath_initiator"/>
</dbReference>